<dbReference type="HOGENOM" id="CLU_2694767_0_0_1"/>
<dbReference type="Proteomes" id="UP000054248">
    <property type="component" value="Unassembled WGS sequence"/>
</dbReference>
<feature type="non-terminal residue" evidence="1">
    <location>
        <position position="74"/>
    </location>
</feature>
<name>A0A0C3PQU3_9AGAM</name>
<reference evidence="1 2" key="1">
    <citation type="submission" date="2014-04" db="EMBL/GenBank/DDBJ databases">
        <authorList>
            <consortium name="DOE Joint Genome Institute"/>
            <person name="Kuo A."/>
            <person name="Girlanda M."/>
            <person name="Perotto S."/>
            <person name="Kohler A."/>
            <person name="Nagy L.G."/>
            <person name="Floudas D."/>
            <person name="Copeland A."/>
            <person name="Barry K.W."/>
            <person name="Cichocki N."/>
            <person name="Veneault-Fourrey C."/>
            <person name="LaButti K."/>
            <person name="Lindquist E.A."/>
            <person name="Lipzen A."/>
            <person name="Lundell T."/>
            <person name="Morin E."/>
            <person name="Murat C."/>
            <person name="Sun H."/>
            <person name="Tunlid A."/>
            <person name="Henrissat B."/>
            <person name="Grigoriev I.V."/>
            <person name="Hibbett D.S."/>
            <person name="Martin F."/>
            <person name="Nordberg H.P."/>
            <person name="Cantor M.N."/>
            <person name="Hua S.X."/>
        </authorList>
    </citation>
    <scope>NUCLEOTIDE SEQUENCE [LARGE SCALE GENOMIC DNA]</scope>
    <source>
        <strain evidence="1 2">MUT 4182</strain>
    </source>
</reference>
<dbReference type="AlphaFoldDB" id="A0A0C3PQU3"/>
<organism evidence="1 2">
    <name type="scientific">Tulasnella calospora MUT 4182</name>
    <dbReference type="NCBI Taxonomy" id="1051891"/>
    <lineage>
        <taxon>Eukaryota</taxon>
        <taxon>Fungi</taxon>
        <taxon>Dikarya</taxon>
        <taxon>Basidiomycota</taxon>
        <taxon>Agaricomycotina</taxon>
        <taxon>Agaricomycetes</taxon>
        <taxon>Cantharellales</taxon>
        <taxon>Tulasnellaceae</taxon>
        <taxon>Tulasnella</taxon>
    </lineage>
</organism>
<gene>
    <name evidence="1" type="ORF">M407DRAFT_246872</name>
</gene>
<keyword evidence="2" id="KW-1185">Reference proteome</keyword>
<reference evidence="2" key="2">
    <citation type="submission" date="2015-01" db="EMBL/GenBank/DDBJ databases">
        <title>Evolutionary Origins and Diversification of the Mycorrhizal Mutualists.</title>
        <authorList>
            <consortium name="DOE Joint Genome Institute"/>
            <consortium name="Mycorrhizal Genomics Consortium"/>
            <person name="Kohler A."/>
            <person name="Kuo A."/>
            <person name="Nagy L.G."/>
            <person name="Floudas D."/>
            <person name="Copeland A."/>
            <person name="Barry K.W."/>
            <person name="Cichocki N."/>
            <person name="Veneault-Fourrey C."/>
            <person name="LaButti K."/>
            <person name="Lindquist E.A."/>
            <person name="Lipzen A."/>
            <person name="Lundell T."/>
            <person name="Morin E."/>
            <person name="Murat C."/>
            <person name="Riley R."/>
            <person name="Ohm R."/>
            <person name="Sun H."/>
            <person name="Tunlid A."/>
            <person name="Henrissat B."/>
            <person name="Grigoriev I.V."/>
            <person name="Hibbett D.S."/>
            <person name="Martin F."/>
        </authorList>
    </citation>
    <scope>NUCLEOTIDE SEQUENCE [LARGE SCALE GENOMIC DNA]</scope>
    <source>
        <strain evidence="2">MUT 4182</strain>
    </source>
</reference>
<evidence type="ECO:0000313" key="2">
    <source>
        <dbReference type="Proteomes" id="UP000054248"/>
    </source>
</evidence>
<evidence type="ECO:0000313" key="1">
    <source>
        <dbReference type="EMBL" id="KIO16965.1"/>
    </source>
</evidence>
<protein>
    <submittedName>
        <fullName evidence="1">Uncharacterized protein</fullName>
    </submittedName>
</protein>
<sequence>MRGCVEKHSRNQFRLAVQYCEHSVSVDFTELSYRSLALATWTVFTLELDGSGTSSTWRLRVKVPLPPTHSAYST</sequence>
<dbReference type="EMBL" id="KN823452">
    <property type="protein sequence ID" value="KIO16965.1"/>
    <property type="molecule type" value="Genomic_DNA"/>
</dbReference>
<proteinExistence type="predicted"/>
<accession>A0A0C3PQU3</accession>